<evidence type="ECO:0000313" key="7">
    <source>
        <dbReference type="EMBL" id="TMP77572.1"/>
    </source>
</evidence>
<comment type="caution">
    <text evidence="7">The sequence shown here is derived from an EMBL/GenBank/DDBJ whole genome shotgun (WGS) entry which is preliminary data.</text>
</comment>
<evidence type="ECO:0000256" key="3">
    <source>
        <dbReference type="ARBA" id="ARBA00005709"/>
    </source>
</evidence>
<feature type="non-terminal residue" evidence="7">
    <location>
        <position position="62"/>
    </location>
</feature>
<reference evidence="8" key="2">
    <citation type="submission" date="2019-06" db="EMBL/GenBank/DDBJ databases">
        <title>Co-occurence of chitin degradation, pigmentation and bioactivity in marine Pseudoalteromonas.</title>
        <authorList>
            <person name="Sonnenschein E.C."/>
            <person name="Bech P.K."/>
        </authorList>
    </citation>
    <scope>NUCLEOTIDE SEQUENCE [LARGE SCALE GENOMIC DNA]</scope>
    <source>
        <strain evidence="8">S1189</strain>
    </source>
</reference>
<dbReference type="Gene3D" id="6.10.280.190">
    <property type="match status" value="1"/>
</dbReference>
<keyword evidence="4" id="KW-0964">Secreted</keyword>
<dbReference type="PANTHER" id="PTHR42792">
    <property type="entry name" value="FLAGELLIN"/>
    <property type="match status" value="1"/>
</dbReference>
<comment type="similarity">
    <text evidence="3">Belongs to the bacterial flagellin family.</text>
</comment>
<sequence length="62" mass="6654">MSLFVNTNVSSLNAQRQLMNSGNDLDTAFQRLSSGLRINSAKDDAAGLQIADRLTSQINGLT</sequence>
<reference evidence="7 8" key="1">
    <citation type="submission" date="2017-12" db="EMBL/GenBank/DDBJ databases">
        <authorList>
            <person name="Paulsen S."/>
            <person name="Gram L.K."/>
        </authorList>
    </citation>
    <scope>NUCLEOTIDE SEQUENCE [LARGE SCALE GENOMIC DNA]</scope>
    <source>
        <strain evidence="7 8">S1189</strain>
    </source>
</reference>
<evidence type="ECO:0000256" key="1">
    <source>
        <dbReference type="ARBA" id="ARBA00004365"/>
    </source>
</evidence>
<protein>
    <submittedName>
        <fullName evidence="7">Flagellin</fullName>
    </submittedName>
</protein>
<dbReference type="Pfam" id="PF00669">
    <property type="entry name" value="Flagellin_N"/>
    <property type="match status" value="1"/>
</dbReference>
<keyword evidence="7" id="KW-0282">Flagellum</keyword>
<proteinExistence type="inferred from homology"/>
<dbReference type="SUPFAM" id="SSF64518">
    <property type="entry name" value="Phase 1 flagellin"/>
    <property type="match status" value="1"/>
</dbReference>
<dbReference type="GO" id="GO:0005198">
    <property type="term" value="F:structural molecule activity"/>
    <property type="evidence" value="ECO:0007669"/>
    <property type="project" value="InterPro"/>
</dbReference>
<dbReference type="AlphaFoldDB" id="A0A5S3YMZ9"/>
<name>A0A5S3YMZ9_9GAMM</name>
<dbReference type="Proteomes" id="UP000307362">
    <property type="component" value="Unassembled WGS sequence"/>
</dbReference>
<dbReference type="GO" id="GO:0005576">
    <property type="term" value="C:extracellular region"/>
    <property type="evidence" value="ECO:0007669"/>
    <property type="project" value="UniProtKB-SubCell"/>
</dbReference>
<dbReference type="GO" id="GO:0009288">
    <property type="term" value="C:bacterial-type flagellum"/>
    <property type="evidence" value="ECO:0007669"/>
    <property type="project" value="UniProtKB-SubCell"/>
</dbReference>
<evidence type="ECO:0000256" key="2">
    <source>
        <dbReference type="ARBA" id="ARBA00004613"/>
    </source>
</evidence>
<keyword evidence="7" id="KW-0966">Cell projection</keyword>
<dbReference type="PANTHER" id="PTHR42792:SF2">
    <property type="entry name" value="FLAGELLIN"/>
    <property type="match status" value="1"/>
</dbReference>
<dbReference type="EMBL" id="PNCM01000058">
    <property type="protein sequence ID" value="TMP77572.1"/>
    <property type="molecule type" value="Genomic_DNA"/>
</dbReference>
<evidence type="ECO:0000313" key="8">
    <source>
        <dbReference type="Proteomes" id="UP000307362"/>
    </source>
</evidence>
<keyword evidence="5" id="KW-0975">Bacterial flagellum</keyword>
<dbReference type="InterPro" id="IPR001492">
    <property type="entry name" value="Flagellin"/>
</dbReference>
<evidence type="ECO:0000256" key="4">
    <source>
        <dbReference type="ARBA" id="ARBA00022525"/>
    </source>
</evidence>
<dbReference type="InterPro" id="IPR001029">
    <property type="entry name" value="Flagellin_N"/>
</dbReference>
<comment type="subcellular location">
    <subcellularLocation>
        <location evidence="1">Bacterial flagellum</location>
    </subcellularLocation>
    <subcellularLocation>
        <location evidence="2">Secreted</location>
    </subcellularLocation>
</comment>
<organism evidence="7 8">
    <name type="scientific">Pseudoalteromonas phenolica</name>
    <dbReference type="NCBI Taxonomy" id="161398"/>
    <lineage>
        <taxon>Bacteria</taxon>
        <taxon>Pseudomonadati</taxon>
        <taxon>Pseudomonadota</taxon>
        <taxon>Gammaproteobacteria</taxon>
        <taxon>Alteromonadales</taxon>
        <taxon>Pseudoalteromonadaceae</taxon>
        <taxon>Pseudoalteromonas</taxon>
    </lineage>
</organism>
<gene>
    <name evidence="7" type="ORF">CWB73_19475</name>
</gene>
<evidence type="ECO:0000256" key="5">
    <source>
        <dbReference type="ARBA" id="ARBA00023143"/>
    </source>
</evidence>
<feature type="domain" description="Flagellin N-terminal" evidence="6">
    <location>
        <begin position="5"/>
        <end position="61"/>
    </location>
</feature>
<evidence type="ECO:0000259" key="6">
    <source>
        <dbReference type="Pfam" id="PF00669"/>
    </source>
</evidence>
<keyword evidence="7" id="KW-0969">Cilium</keyword>
<accession>A0A5S3YMZ9</accession>